<reference evidence="3 4" key="1">
    <citation type="submission" date="2019-03" db="EMBL/GenBank/DDBJ databases">
        <title>Genomic Encyclopedia of Type Strains, Phase IV (KMG-IV): sequencing the most valuable type-strain genomes for metagenomic binning, comparative biology and taxonomic classification.</title>
        <authorList>
            <person name="Goeker M."/>
        </authorList>
    </citation>
    <scope>NUCLEOTIDE SEQUENCE [LARGE SCALE GENOMIC DNA]</scope>
    <source>
        <strain evidence="3 4">DSM 16998</strain>
    </source>
</reference>
<evidence type="ECO:0008006" key="5">
    <source>
        <dbReference type="Google" id="ProtNLM"/>
    </source>
</evidence>
<keyword evidence="1" id="KW-1133">Transmembrane helix</keyword>
<comment type="caution">
    <text evidence="3">The sequence shown here is derived from an EMBL/GenBank/DDBJ whole genome shotgun (WGS) entry which is preliminary data.</text>
</comment>
<dbReference type="Gene3D" id="2.70.170.10">
    <property type="entry name" value="Neurotransmitter-gated ion-channel ligand-binding domain"/>
    <property type="match status" value="1"/>
</dbReference>
<keyword evidence="2" id="KW-0732">Signal</keyword>
<feature type="chain" id="PRO_5020435739" description="Neurotransmitter-gated ion-channel" evidence="2">
    <location>
        <begin position="24"/>
        <end position="322"/>
    </location>
</feature>
<dbReference type="Gene3D" id="1.20.58.390">
    <property type="entry name" value="Neurotransmitter-gated ion-channel transmembrane domain"/>
    <property type="match status" value="1"/>
</dbReference>
<evidence type="ECO:0000313" key="4">
    <source>
        <dbReference type="Proteomes" id="UP000295361"/>
    </source>
</evidence>
<gene>
    <name evidence="3" type="ORF">DES47_106103</name>
</gene>
<sequence length="322" mass="35572">MREFLSRMGATLLLVLMAVGAQAQPQQVVVGSYVNKIQDLNFKENKYALDFYLWFRWKAEGPLADYKPLDSFEIINGKIENKSSVDEKKIGDMNYAAVRVSATMAENWQLAQYPFDAHSMKVNIEDSRFTSKDMVFVADKTNSRLGDEIDMAGWNASNFAAEIKAKVYRTNYGDISLPSDARSEYSRFTFAMDINRGGYGSALKLLSTVLLATAVAFVAFMVKPSDLDARFGMGVGALFAVAASAFIAASSVPDSGVMTVADMVHMIALAFIFASLLVSAVCLKLEVTGREELAFRIDHYCVVLFPVAFYGWAAYVVWGALR</sequence>
<evidence type="ECO:0000313" key="3">
    <source>
        <dbReference type="EMBL" id="TDP62808.1"/>
    </source>
</evidence>
<dbReference type="InterPro" id="IPR036734">
    <property type="entry name" value="Neur_chan_lig-bd_sf"/>
</dbReference>
<feature type="transmembrane region" description="Helical" evidence="1">
    <location>
        <begin position="297"/>
        <end position="318"/>
    </location>
</feature>
<dbReference type="AlphaFoldDB" id="A0A4R6QIP3"/>
<feature type="transmembrane region" description="Helical" evidence="1">
    <location>
        <begin position="264"/>
        <end position="285"/>
    </location>
</feature>
<feature type="transmembrane region" description="Helical" evidence="1">
    <location>
        <begin position="234"/>
        <end position="252"/>
    </location>
</feature>
<dbReference type="GO" id="GO:0005230">
    <property type="term" value="F:extracellular ligand-gated monoatomic ion channel activity"/>
    <property type="evidence" value="ECO:0007669"/>
    <property type="project" value="InterPro"/>
</dbReference>
<accession>A0A4R6QIP3</accession>
<keyword evidence="1" id="KW-0472">Membrane</keyword>
<dbReference type="EMBL" id="SNXS01000006">
    <property type="protein sequence ID" value="TDP62808.1"/>
    <property type="molecule type" value="Genomic_DNA"/>
</dbReference>
<dbReference type="GO" id="GO:0016020">
    <property type="term" value="C:membrane"/>
    <property type="evidence" value="ECO:0007669"/>
    <property type="project" value="InterPro"/>
</dbReference>
<evidence type="ECO:0000256" key="2">
    <source>
        <dbReference type="SAM" id="SignalP"/>
    </source>
</evidence>
<name>A0A4R6QIP3_9BURK</name>
<dbReference type="Proteomes" id="UP000295361">
    <property type="component" value="Unassembled WGS sequence"/>
</dbReference>
<feature type="signal peptide" evidence="2">
    <location>
        <begin position="1"/>
        <end position="23"/>
    </location>
</feature>
<protein>
    <recommendedName>
        <fullName evidence="5">Neurotransmitter-gated ion-channel</fullName>
    </recommendedName>
</protein>
<dbReference type="RefSeq" id="WP_133702829.1">
    <property type="nucleotide sequence ID" value="NZ_SNXS01000006.1"/>
</dbReference>
<organism evidence="3 4">
    <name type="scientific">Roseateles toxinivorans</name>
    <dbReference type="NCBI Taxonomy" id="270368"/>
    <lineage>
        <taxon>Bacteria</taxon>
        <taxon>Pseudomonadati</taxon>
        <taxon>Pseudomonadota</taxon>
        <taxon>Betaproteobacteria</taxon>
        <taxon>Burkholderiales</taxon>
        <taxon>Sphaerotilaceae</taxon>
        <taxon>Roseateles</taxon>
    </lineage>
</organism>
<dbReference type="InterPro" id="IPR038050">
    <property type="entry name" value="Neuro_actylchol_rec"/>
</dbReference>
<feature type="transmembrane region" description="Helical" evidence="1">
    <location>
        <begin position="202"/>
        <end position="222"/>
    </location>
</feature>
<proteinExistence type="predicted"/>
<keyword evidence="4" id="KW-1185">Reference proteome</keyword>
<keyword evidence="1" id="KW-0812">Transmembrane</keyword>
<evidence type="ECO:0000256" key="1">
    <source>
        <dbReference type="SAM" id="Phobius"/>
    </source>
</evidence>
<dbReference type="InParanoid" id="A0A4R6QIP3"/>
<dbReference type="OrthoDB" id="9150858at2"/>